<evidence type="ECO:0000313" key="1">
    <source>
        <dbReference type="Proteomes" id="UP000036681"/>
    </source>
</evidence>
<sequence length="73" mass="8151">MLCMKWRTAVECALDAVLLANRPGWLSAWLAAWPRLIAGAHFRSASWLRAPAALQFEYGHASISRPIATLCRK</sequence>
<dbReference type="WBParaSite" id="ALUE_0000442501-mRNA-1">
    <property type="protein sequence ID" value="ALUE_0000442501-mRNA-1"/>
    <property type="gene ID" value="ALUE_0000442501"/>
</dbReference>
<protein>
    <submittedName>
        <fullName evidence="2">Secreted protein</fullName>
    </submittedName>
</protein>
<keyword evidence="1" id="KW-1185">Reference proteome</keyword>
<accession>A0A0M3HQM3</accession>
<name>A0A0M3HQM3_ASCLU</name>
<reference evidence="2" key="1">
    <citation type="submission" date="2017-02" db="UniProtKB">
        <authorList>
            <consortium name="WormBaseParasite"/>
        </authorList>
    </citation>
    <scope>IDENTIFICATION</scope>
</reference>
<evidence type="ECO:0000313" key="2">
    <source>
        <dbReference type="WBParaSite" id="ALUE_0000442501-mRNA-1"/>
    </source>
</evidence>
<dbReference type="AlphaFoldDB" id="A0A0M3HQM3"/>
<proteinExistence type="predicted"/>
<dbReference type="Proteomes" id="UP000036681">
    <property type="component" value="Unplaced"/>
</dbReference>
<organism evidence="1 2">
    <name type="scientific">Ascaris lumbricoides</name>
    <name type="common">Giant roundworm</name>
    <dbReference type="NCBI Taxonomy" id="6252"/>
    <lineage>
        <taxon>Eukaryota</taxon>
        <taxon>Metazoa</taxon>
        <taxon>Ecdysozoa</taxon>
        <taxon>Nematoda</taxon>
        <taxon>Chromadorea</taxon>
        <taxon>Rhabditida</taxon>
        <taxon>Spirurina</taxon>
        <taxon>Ascaridomorpha</taxon>
        <taxon>Ascaridoidea</taxon>
        <taxon>Ascarididae</taxon>
        <taxon>Ascaris</taxon>
    </lineage>
</organism>